<gene>
    <name evidence="6" type="ORF">IAB81_01450</name>
</gene>
<protein>
    <submittedName>
        <fullName evidence="6">Helix-turn-helix transcriptional regulator</fullName>
    </submittedName>
</protein>
<evidence type="ECO:0000313" key="6">
    <source>
        <dbReference type="EMBL" id="MBO8472282.1"/>
    </source>
</evidence>
<dbReference type="Gene3D" id="1.10.10.60">
    <property type="entry name" value="Homeodomain-like"/>
    <property type="match status" value="2"/>
</dbReference>
<dbReference type="Proteomes" id="UP000823604">
    <property type="component" value="Unassembled WGS sequence"/>
</dbReference>
<dbReference type="SMART" id="SM00342">
    <property type="entry name" value="HTH_ARAC"/>
    <property type="match status" value="1"/>
</dbReference>
<evidence type="ECO:0000256" key="2">
    <source>
        <dbReference type="ARBA" id="ARBA00023125"/>
    </source>
</evidence>
<keyword evidence="1" id="KW-0805">Transcription regulation</keyword>
<dbReference type="EMBL" id="JADIMA010000014">
    <property type="protein sequence ID" value="MBO8472282.1"/>
    <property type="molecule type" value="Genomic_DNA"/>
</dbReference>
<feature type="coiled-coil region" evidence="4">
    <location>
        <begin position="2"/>
        <end position="36"/>
    </location>
</feature>
<reference evidence="6" key="2">
    <citation type="journal article" date="2021" name="PeerJ">
        <title>Extensive microbial diversity within the chicken gut microbiome revealed by metagenomics and culture.</title>
        <authorList>
            <person name="Gilroy R."/>
            <person name="Ravi A."/>
            <person name="Getino M."/>
            <person name="Pursley I."/>
            <person name="Horton D.L."/>
            <person name="Alikhan N.F."/>
            <person name="Baker D."/>
            <person name="Gharbi K."/>
            <person name="Hall N."/>
            <person name="Watson M."/>
            <person name="Adriaenssens E.M."/>
            <person name="Foster-Nyarko E."/>
            <person name="Jarju S."/>
            <person name="Secka A."/>
            <person name="Antonio M."/>
            <person name="Oren A."/>
            <person name="Chaudhuri R.R."/>
            <person name="La Ragione R."/>
            <person name="Hildebrand F."/>
            <person name="Pallen M.J."/>
        </authorList>
    </citation>
    <scope>NUCLEOTIDE SEQUENCE</scope>
    <source>
        <strain evidence="6">B1-8020</strain>
    </source>
</reference>
<evidence type="ECO:0000256" key="1">
    <source>
        <dbReference type="ARBA" id="ARBA00023015"/>
    </source>
</evidence>
<dbReference type="SUPFAM" id="SSF46689">
    <property type="entry name" value="Homeodomain-like"/>
    <property type="match status" value="1"/>
</dbReference>
<dbReference type="InterPro" id="IPR018062">
    <property type="entry name" value="HTH_AraC-typ_CS"/>
</dbReference>
<evidence type="ECO:0000259" key="5">
    <source>
        <dbReference type="PROSITE" id="PS01124"/>
    </source>
</evidence>
<accession>A0A9D9IGA0</accession>
<dbReference type="InterPro" id="IPR018060">
    <property type="entry name" value="HTH_AraC"/>
</dbReference>
<dbReference type="PANTHER" id="PTHR43280:SF29">
    <property type="entry name" value="ARAC-FAMILY TRANSCRIPTIONAL REGULATOR"/>
    <property type="match status" value="1"/>
</dbReference>
<dbReference type="GO" id="GO:0003700">
    <property type="term" value="F:DNA-binding transcription factor activity"/>
    <property type="evidence" value="ECO:0007669"/>
    <property type="project" value="InterPro"/>
</dbReference>
<dbReference type="PROSITE" id="PS00041">
    <property type="entry name" value="HTH_ARAC_FAMILY_1"/>
    <property type="match status" value="1"/>
</dbReference>
<evidence type="ECO:0000256" key="3">
    <source>
        <dbReference type="ARBA" id="ARBA00023163"/>
    </source>
</evidence>
<keyword evidence="2" id="KW-0238">DNA-binding</keyword>
<keyword evidence="4" id="KW-0175">Coiled coil</keyword>
<sequence>MYRDQVRRYEEQIKREEQLRRENEASKTKKDTDKNEELFTRLENLMKHEEIWRDKDLSVEKLASMLDTNRSYISRMFSSAGTTYNDYVNSYRIKEAVKVLSDPADDIPLKVLSDNLGYSSISSFYRLFQKETGVPPSHYRKESRKLKENKTAV</sequence>
<feature type="domain" description="HTH araC/xylS-type" evidence="5">
    <location>
        <begin position="36"/>
        <end position="142"/>
    </location>
</feature>
<evidence type="ECO:0000313" key="7">
    <source>
        <dbReference type="Proteomes" id="UP000823604"/>
    </source>
</evidence>
<dbReference type="InterPro" id="IPR009057">
    <property type="entry name" value="Homeodomain-like_sf"/>
</dbReference>
<keyword evidence="3" id="KW-0804">Transcription</keyword>
<proteinExistence type="predicted"/>
<dbReference type="GO" id="GO:0043565">
    <property type="term" value="F:sequence-specific DNA binding"/>
    <property type="evidence" value="ECO:0007669"/>
    <property type="project" value="InterPro"/>
</dbReference>
<dbReference type="Pfam" id="PF12833">
    <property type="entry name" value="HTH_18"/>
    <property type="match status" value="1"/>
</dbReference>
<reference evidence="6" key="1">
    <citation type="submission" date="2020-10" db="EMBL/GenBank/DDBJ databases">
        <authorList>
            <person name="Gilroy R."/>
        </authorList>
    </citation>
    <scope>NUCLEOTIDE SEQUENCE</scope>
    <source>
        <strain evidence="6">B1-8020</strain>
    </source>
</reference>
<comment type="caution">
    <text evidence="6">The sequence shown here is derived from an EMBL/GenBank/DDBJ whole genome shotgun (WGS) entry which is preliminary data.</text>
</comment>
<evidence type="ECO:0000256" key="4">
    <source>
        <dbReference type="SAM" id="Coils"/>
    </source>
</evidence>
<organism evidence="6 7">
    <name type="scientific">Candidatus Merdivivens pullicola</name>
    <dbReference type="NCBI Taxonomy" id="2840872"/>
    <lineage>
        <taxon>Bacteria</taxon>
        <taxon>Pseudomonadati</taxon>
        <taxon>Bacteroidota</taxon>
        <taxon>Bacteroidia</taxon>
        <taxon>Bacteroidales</taxon>
        <taxon>Muribaculaceae</taxon>
        <taxon>Muribaculaceae incertae sedis</taxon>
        <taxon>Candidatus Merdivivens</taxon>
    </lineage>
</organism>
<name>A0A9D9IGA0_9BACT</name>
<dbReference type="AlphaFoldDB" id="A0A9D9IGA0"/>
<dbReference type="PROSITE" id="PS01124">
    <property type="entry name" value="HTH_ARAC_FAMILY_2"/>
    <property type="match status" value="1"/>
</dbReference>
<dbReference type="PANTHER" id="PTHR43280">
    <property type="entry name" value="ARAC-FAMILY TRANSCRIPTIONAL REGULATOR"/>
    <property type="match status" value="1"/>
</dbReference>